<dbReference type="PROSITE" id="PS00122">
    <property type="entry name" value="CARBOXYLESTERASE_B_1"/>
    <property type="match status" value="1"/>
</dbReference>
<evidence type="ECO:0000256" key="3">
    <source>
        <dbReference type="RuleBase" id="RU361235"/>
    </source>
</evidence>
<accession>A0A8K0NS38</accession>
<proteinExistence type="inferred from homology"/>
<dbReference type="EC" id="3.1.1.-" evidence="3"/>
<dbReference type="SUPFAM" id="SSF53474">
    <property type="entry name" value="alpha/beta-Hydrolases"/>
    <property type="match status" value="1"/>
</dbReference>
<dbReference type="InterPro" id="IPR019819">
    <property type="entry name" value="Carboxylesterase_B_CS"/>
</dbReference>
<comment type="caution">
    <text evidence="5">The sequence shown here is derived from an EMBL/GenBank/DDBJ whole genome shotgun (WGS) entry which is preliminary data.</text>
</comment>
<evidence type="ECO:0000313" key="5">
    <source>
        <dbReference type="EMBL" id="KAG7562415.1"/>
    </source>
</evidence>
<feature type="chain" id="PRO_5035487817" description="Carboxylic ester hydrolase" evidence="3">
    <location>
        <begin position="25"/>
        <end position="582"/>
    </location>
</feature>
<dbReference type="InterPro" id="IPR002018">
    <property type="entry name" value="CarbesteraseB"/>
</dbReference>
<feature type="domain" description="Carboxylesterase type B" evidence="4">
    <location>
        <begin position="43"/>
        <end position="553"/>
    </location>
</feature>
<dbReference type="Proteomes" id="UP000812966">
    <property type="component" value="Unassembled WGS sequence"/>
</dbReference>
<evidence type="ECO:0000259" key="4">
    <source>
        <dbReference type="Pfam" id="PF00135"/>
    </source>
</evidence>
<keyword evidence="3" id="KW-0732">Signal</keyword>
<comment type="similarity">
    <text evidence="1 3">Belongs to the type-B carboxylesterase/lipase family.</text>
</comment>
<dbReference type="AlphaFoldDB" id="A0A8K0NS38"/>
<dbReference type="Gene3D" id="3.40.50.1820">
    <property type="entry name" value="alpha/beta hydrolase"/>
    <property type="match status" value="1"/>
</dbReference>
<protein>
    <recommendedName>
        <fullName evidence="3">Carboxylic ester hydrolase</fullName>
        <ecNumber evidence="3">3.1.1.-</ecNumber>
    </recommendedName>
</protein>
<dbReference type="EMBL" id="JABELV010000033">
    <property type="protein sequence ID" value="KAG7562415.1"/>
    <property type="molecule type" value="Genomic_DNA"/>
</dbReference>
<feature type="signal peptide" evidence="3">
    <location>
        <begin position="1"/>
        <end position="24"/>
    </location>
</feature>
<gene>
    <name evidence="5" type="ORF">FFLO_02195</name>
</gene>
<organism evidence="5 6">
    <name type="scientific">Filobasidium floriforme</name>
    <dbReference type="NCBI Taxonomy" id="5210"/>
    <lineage>
        <taxon>Eukaryota</taxon>
        <taxon>Fungi</taxon>
        <taxon>Dikarya</taxon>
        <taxon>Basidiomycota</taxon>
        <taxon>Agaricomycotina</taxon>
        <taxon>Tremellomycetes</taxon>
        <taxon>Filobasidiales</taxon>
        <taxon>Filobasidiaceae</taxon>
        <taxon>Filobasidium</taxon>
    </lineage>
</organism>
<evidence type="ECO:0000256" key="1">
    <source>
        <dbReference type="ARBA" id="ARBA00005964"/>
    </source>
</evidence>
<dbReference type="InterPro" id="IPR050654">
    <property type="entry name" value="AChE-related_enzymes"/>
</dbReference>
<keyword evidence="2 3" id="KW-0378">Hydrolase</keyword>
<evidence type="ECO:0000256" key="2">
    <source>
        <dbReference type="ARBA" id="ARBA00022801"/>
    </source>
</evidence>
<dbReference type="GO" id="GO:0052689">
    <property type="term" value="F:carboxylic ester hydrolase activity"/>
    <property type="evidence" value="ECO:0007669"/>
    <property type="project" value="TreeGrafter"/>
</dbReference>
<dbReference type="InterPro" id="IPR019826">
    <property type="entry name" value="Carboxylesterase_B_AS"/>
</dbReference>
<dbReference type="PROSITE" id="PS00941">
    <property type="entry name" value="CARBOXYLESTERASE_B_2"/>
    <property type="match status" value="1"/>
</dbReference>
<keyword evidence="6" id="KW-1185">Reference proteome</keyword>
<name>A0A8K0NS38_9TREE</name>
<dbReference type="InterPro" id="IPR029058">
    <property type="entry name" value="AB_hydrolase_fold"/>
</dbReference>
<dbReference type="PANTHER" id="PTHR43918">
    <property type="entry name" value="ACETYLCHOLINESTERASE"/>
    <property type="match status" value="1"/>
</dbReference>
<sequence length="582" mass="63002">MVLTYRMRSSISLALIAVASLAQASPLNERNNGGQNEEQKGSQPSVKIQNGTILGVDIPGFDQEAFFGIPYAKPPVGDLRLKPAQPRDTPFGSYQATDPGAACYSPLAAQGMDFNAAWNQSEDCLTLNIVRPYSAKDQSKPLPVAVWIYGGAFVSDPGDQRYNGTWLLDAGNANGSPFVYVSINYRLASLGFSYNKALLEEGSVNLGIRDQYLALQWVQENIAAFGGDPDRVTLFGESAGGASTLFQTLAYGGRDDNHFHQVIIQSGTLPQQYANVSSPAAVAAYNNLLANSTCISTMSDSAAQQLACIRSLPIQTFRQLTATAPTGFVQDNDFLQSPSSASALNNGAYIKVPSILGANTDEGSTFGPRGANSSEDVLRLNNIPESIANATLAAYSNDPKLGCPYNTGDYQLPPTFGPPGTQDKRSQSIYGDIFVDSGRRHLAQLNADAGVPVYSYRFNHVPWVTVSLPFVQWVSHGSDVPYVFNSQVNRTEEWLKYNLPMTPLGQGAPIADRALGEYMARSWAAFIATGNPNDANYTSGVYWPEYSNGTQNLVWQTQGSIVEKDDYRKEGIQTIIEGFWSS</sequence>
<dbReference type="Pfam" id="PF00135">
    <property type="entry name" value="COesterase"/>
    <property type="match status" value="1"/>
</dbReference>
<dbReference type="PANTHER" id="PTHR43918:SF4">
    <property type="entry name" value="CARBOXYLIC ESTER HYDROLASE"/>
    <property type="match status" value="1"/>
</dbReference>
<evidence type="ECO:0000313" key="6">
    <source>
        <dbReference type="Proteomes" id="UP000812966"/>
    </source>
</evidence>
<reference evidence="5" key="1">
    <citation type="submission" date="2020-04" db="EMBL/GenBank/DDBJ databases">
        <title>Analysis of mating type loci in Filobasidium floriforme.</title>
        <authorList>
            <person name="Nowrousian M."/>
        </authorList>
    </citation>
    <scope>NUCLEOTIDE SEQUENCE</scope>
    <source>
        <strain evidence="5">CBS 6242</strain>
    </source>
</reference>